<dbReference type="SUPFAM" id="SSF56059">
    <property type="entry name" value="Glutathione synthetase ATP-binding domain-like"/>
    <property type="match status" value="1"/>
</dbReference>
<keyword evidence="7" id="KW-1185">Reference proteome</keyword>
<dbReference type="Pfam" id="PF13535">
    <property type="entry name" value="ATP-grasp_4"/>
    <property type="match status" value="1"/>
</dbReference>
<dbReference type="InterPro" id="IPR011761">
    <property type="entry name" value="ATP-grasp"/>
</dbReference>
<proteinExistence type="predicted"/>
<name>A0ABY8BYC0_9MICO</name>
<dbReference type="Gene3D" id="3.30.470.20">
    <property type="entry name" value="ATP-grasp fold, B domain"/>
    <property type="match status" value="1"/>
</dbReference>
<evidence type="ECO:0000313" key="7">
    <source>
        <dbReference type="Proteomes" id="UP001214553"/>
    </source>
</evidence>
<protein>
    <submittedName>
        <fullName evidence="6">ATP-grasp domain-containing protein</fullName>
    </submittedName>
</protein>
<sequence length="416" mass="44862">MSNLRIAVLHHARSFFPLDLFERTRQTADLIWVLDDAFSDDTITRRLLKRLGMVVDIAGLDDDAAAEAIALASPDGILSFVDDQIPRAAALASRLGLRYHTPELAHVLTDKGEQRAVLGTAGVPQPWFVSVPAHSSRDELAVVPQQLVFPCVVKPASGMASRGIRLIHTSEEFVALAGSESDHVVEEYLRDRDGLPPWAGSYLSVETVVVGGRPRHIALTGRFPVAAPFRETGNFIPAIADADTRSRVIALADDVVKALGVQDSLLHIEIKLTPSGPRLIEVNGRLGGRPGFVLSEVSNVNLFAVACKVAAGTPVDLEDVAPVDGVGFWLMFQPPMSATSLVATEGVDEASHLDGVGQLDQKRFSGQPVDWREGTDGQVLTVHGAVSNHDDLGRLIAQLHDVIRLDYAETTDALER</sequence>
<dbReference type="Proteomes" id="UP001214553">
    <property type="component" value="Chromosome"/>
</dbReference>
<keyword evidence="3 4" id="KW-0067">ATP-binding</keyword>
<dbReference type="EMBL" id="CP119108">
    <property type="protein sequence ID" value="WEG09173.1"/>
    <property type="molecule type" value="Genomic_DNA"/>
</dbReference>
<gene>
    <name evidence="6" type="ORF">PU630_01015</name>
</gene>
<dbReference type="InterPro" id="IPR052032">
    <property type="entry name" value="ATP-dep_AA_Ligase"/>
</dbReference>
<evidence type="ECO:0000256" key="2">
    <source>
        <dbReference type="ARBA" id="ARBA00022741"/>
    </source>
</evidence>
<evidence type="ECO:0000313" key="6">
    <source>
        <dbReference type="EMBL" id="WEG09173.1"/>
    </source>
</evidence>
<organism evidence="6 7">
    <name type="scientific">Microbacterium horticulturae</name>
    <dbReference type="NCBI Taxonomy" id="3028316"/>
    <lineage>
        <taxon>Bacteria</taxon>
        <taxon>Bacillati</taxon>
        <taxon>Actinomycetota</taxon>
        <taxon>Actinomycetes</taxon>
        <taxon>Micrococcales</taxon>
        <taxon>Microbacteriaceae</taxon>
        <taxon>Microbacterium</taxon>
    </lineage>
</organism>
<evidence type="ECO:0000256" key="3">
    <source>
        <dbReference type="ARBA" id="ARBA00022840"/>
    </source>
</evidence>
<dbReference type="PROSITE" id="PS50975">
    <property type="entry name" value="ATP_GRASP"/>
    <property type="match status" value="1"/>
</dbReference>
<evidence type="ECO:0000256" key="1">
    <source>
        <dbReference type="ARBA" id="ARBA00022598"/>
    </source>
</evidence>
<dbReference type="PANTHER" id="PTHR43585">
    <property type="entry name" value="FUMIPYRROLE BIOSYNTHESIS PROTEIN C"/>
    <property type="match status" value="1"/>
</dbReference>
<accession>A0ABY8BYC0</accession>
<dbReference type="PANTHER" id="PTHR43585:SF2">
    <property type="entry name" value="ATP-GRASP ENZYME FSQD"/>
    <property type="match status" value="1"/>
</dbReference>
<keyword evidence="2 4" id="KW-0547">Nucleotide-binding</keyword>
<keyword evidence="1" id="KW-0436">Ligase</keyword>
<evidence type="ECO:0000256" key="4">
    <source>
        <dbReference type="PROSITE-ProRule" id="PRU00409"/>
    </source>
</evidence>
<dbReference type="RefSeq" id="WP_275278497.1">
    <property type="nucleotide sequence ID" value="NZ_CP119108.1"/>
</dbReference>
<feature type="domain" description="ATP-grasp" evidence="5">
    <location>
        <begin position="115"/>
        <end position="311"/>
    </location>
</feature>
<reference evidence="6 7" key="1">
    <citation type="submission" date="2023-03" db="EMBL/GenBank/DDBJ databases">
        <title>Genome sequence of Microbacterium sp. KACC 23027.</title>
        <authorList>
            <person name="Kim S."/>
            <person name="Heo J."/>
            <person name="Kwon S.-W."/>
        </authorList>
    </citation>
    <scope>NUCLEOTIDE SEQUENCE [LARGE SCALE GENOMIC DNA]</scope>
    <source>
        <strain evidence="6 7">KACC 23027</strain>
    </source>
</reference>
<evidence type="ECO:0000259" key="5">
    <source>
        <dbReference type="PROSITE" id="PS50975"/>
    </source>
</evidence>